<feature type="repeat" description="PPR" evidence="3">
    <location>
        <begin position="438"/>
        <end position="472"/>
    </location>
</feature>
<dbReference type="PROSITE" id="PS51375">
    <property type="entry name" value="PPR"/>
    <property type="match status" value="3"/>
</dbReference>
<reference evidence="4 5" key="1">
    <citation type="submission" date="2023-12" db="EMBL/GenBank/DDBJ databases">
        <title>A high-quality genome assembly for Dillenia turbinata (Dilleniales).</title>
        <authorList>
            <person name="Chanderbali A."/>
        </authorList>
    </citation>
    <scope>NUCLEOTIDE SEQUENCE [LARGE SCALE GENOMIC DNA]</scope>
    <source>
        <strain evidence="4">LSX21</strain>
        <tissue evidence="4">Leaf</tissue>
    </source>
</reference>
<dbReference type="Gene3D" id="1.25.40.10">
    <property type="entry name" value="Tetratricopeptide repeat domain"/>
    <property type="match status" value="5"/>
</dbReference>
<evidence type="ECO:0000256" key="1">
    <source>
        <dbReference type="ARBA" id="ARBA00007626"/>
    </source>
</evidence>
<dbReference type="PANTHER" id="PTHR47939:SF13">
    <property type="entry name" value="OS03G0201400 PROTEIN"/>
    <property type="match status" value="1"/>
</dbReference>
<dbReference type="Pfam" id="PF12854">
    <property type="entry name" value="PPR_1"/>
    <property type="match status" value="1"/>
</dbReference>
<dbReference type="AlphaFoldDB" id="A0AAN8USM9"/>
<proteinExistence type="inferred from homology"/>
<evidence type="ECO:0000256" key="3">
    <source>
        <dbReference type="PROSITE-ProRule" id="PRU00708"/>
    </source>
</evidence>
<dbReference type="NCBIfam" id="TIGR00756">
    <property type="entry name" value="PPR"/>
    <property type="match status" value="4"/>
</dbReference>
<dbReference type="InterPro" id="IPR002885">
    <property type="entry name" value="PPR_rpt"/>
</dbReference>
<dbReference type="SUPFAM" id="SSF81901">
    <property type="entry name" value="HCP-like"/>
    <property type="match status" value="1"/>
</dbReference>
<feature type="repeat" description="PPR" evidence="3">
    <location>
        <begin position="403"/>
        <end position="437"/>
    </location>
</feature>
<evidence type="ECO:0000313" key="5">
    <source>
        <dbReference type="Proteomes" id="UP001370490"/>
    </source>
</evidence>
<comment type="similarity">
    <text evidence="1">Belongs to the PPR family. P subfamily.</text>
</comment>
<evidence type="ECO:0000256" key="2">
    <source>
        <dbReference type="ARBA" id="ARBA00022737"/>
    </source>
</evidence>
<evidence type="ECO:0000313" key="4">
    <source>
        <dbReference type="EMBL" id="KAK6919899.1"/>
    </source>
</evidence>
<sequence length="554" mass="63785">MNVRWPRVLTPTLLKQILKAQKNPQIALQIFNTAKSKYPNYHHNGLVYSTILNILGQSHKFPEMKQVISEMKHDSCEVKDSLISYTIKTYANAGLLNDAVSLFNELPQFNCINWTNSLNTLLEILLKRNEFEIAYQIFLEKSHGWEVKSRVGSMNLVIGFLCESKKSILALEVFDEMLQRQCCFPNRETYRILMKGLCDENRLTEATHLLYSMFWRISQKGSGEDVVIYRTLLNALCDDGKVEEAVELLEKILRKGLKAPKQCRKRIEFDGRFDGYDIEEVKRYITEALFKGGVPSSSSFSAMAIDLYSEGKIGDGNRVINEMCEKGFRPKVLVYEAKVAALCREGRVGEAVNVIEKEIVEGNSVPTVRMYNEVIKGLCDEGRAMLAARYLHKMARKADCVADKNTYSIIVHGLCREDRFVEASRVLEKMLNKSYWPCVHTFNVLIKGLCSVDRRYEAVMWLEEMISQDRLPELSVWEALVASAYQEVGETDVWSKTFTQLANKVALKDIKESDCLIQLLWKFDKSRSSLWKEQSHEAQYSHDMILETKCQMYY</sequence>
<keyword evidence="5" id="KW-1185">Reference proteome</keyword>
<gene>
    <name evidence="4" type="ORF">RJ641_015803</name>
</gene>
<dbReference type="InterPro" id="IPR011990">
    <property type="entry name" value="TPR-like_helical_dom_sf"/>
</dbReference>
<comment type="caution">
    <text evidence="4">The sequence shown here is derived from an EMBL/GenBank/DDBJ whole genome shotgun (WGS) entry which is preliminary data.</text>
</comment>
<accession>A0AAN8USM9</accession>
<dbReference type="InterPro" id="IPR050667">
    <property type="entry name" value="PPR-containing_protein"/>
</dbReference>
<dbReference type="EMBL" id="JBAMMX010000021">
    <property type="protein sequence ID" value="KAK6919899.1"/>
    <property type="molecule type" value="Genomic_DNA"/>
</dbReference>
<dbReference type="PANTHER" id="PTHR47939">
    <property type="entry name" value="MEMBRANE-ASSOCIATED SALT-INDUCIBLE PROTEIN-LIKE"/>
    <property type="match status" value="1"/>
</dbReference>
<dbReference type="Pfam" id="PF01535">
    <property type="entry name" value="PPR"/>
    <property type="match status" value="3"/>
</dbReference>
<feature type="repeat" description="PPR" evidence="3">
    <location>
        <begin position="225"/>
        <end position="259"/>
    </location>
</feature>
<organism evidence="4 5">
    <name type="scientific">Dillenia turbinata</name>
    <dbReference type="NCBI Taxonomy" id="194707"/>
    <lineage>
        <taxon>Eukaryota</taxon>
        <taxon>Viridiplantae</taxon>
        <taxon>Streptophyta</taxon>
        <taxon>Embryophyta</taxon>
        <taxon>Tracheophyta</taxon>
        <taxon>Spermatophyta</taxon>
        <taxon>Magnoliopsida</taxon>
        <taxon>eudicotyledons</taxon>
        <taxon>Gunneridae</taxon>
        <taxon>Pentapetalae</taxon>
        <taxon>Dilleniales</taxon>
        <taxon>Dilleniaceae</taxon>
        <taxon>Dillenia</taxon>
    </lineage>
</organism>
<name>A0AAN8USM9_9MAGN</name>
<protein>
    <submittedName>
        <fullName evidence="4">Pentatricopeptide repeat</fullName>
    </submittedName>
</protein>
<dbReference type="Proteomes" id="UP001370490">
    <property type="component" value="Unassembled WGS sequence"/>
</dbReference>
<keyword evidence="2" id="KW-0677">Repeat</keyword>
<dbReference type="Pfam" id="PF13041">
    <property type="entry name" value="PPR_2"/>
    <property type="match status" value="2"/>
</dbReference>